<dbReference type="Proteomes" id="UP000245288">
    <property type="component" value="Unassembled WGS sequence"/>
</dbReference>
<dbReference type="Pfam" id="PF16874">
    <property type="entry name" value="Glyco_hydro_36C"/>
    <property type="match status" value="1"/>
</dbReference>
<dbReference type="RefSeq" id="WP_109214473.1">
    <property type="nucleotide sequence ID" value="NZ_JRFU01000009.1"/>
</dbReference>
<organism evidence="8 9">
    <name type="scientific">Eubacterium ramulus</name>
    <dbReference type="NCBI Taxonomy" id="39490"/>
    <lineage>
        <taxon>Bacteria</taxon>
        <taxon>Bacillati</taxon>
        <taxon>Bacillota</taxon>
        <taxon>Clostridia</taxon>
        <taxon>Eubacteriales</taxon>
        <taxon>Eubacteriaceae</taxon>
        <taxon>Eubacterium</taxon>
    </lineage>
</organism>
<comment type="catalytic activity">
    <reaction evidence="1">
        <text>Hydrolysis of terminal, non-reducing alpha-D-galactose residues in alpha-D-galactosides, including galactose oligosaccharides, galactomannans and galactolipids.</text>
        <dbReference type="EC" id="3.2.1.22"/>
    </reaction>
</comment>
<comment type="caution">
    <text evidence="8">The sequence shown here is derived from an EMBL/GenBank/DDBJ whole genome shotgun (WGS) entry which is preliminary data.</text>
</comment>
<dbReference type="InterPro" id="IPR050985">
    <property type="entry name" value="Alpha-glycosidase_related"/>
</dbReference>
<dbReference type="InterPro" id="IPR038417">
    <property type="entry name" value="Alpga-gal_N_sf"/>
</dbReference>
<dbReference type="PROSITE" id="PS00512">
    <property type="entry name" value="ALPHA_GALACTOSIDASE"/>
    <property type="match status" value="1"/>
</dbReference>
<dbReference type="Gene3D" id="3.40.50.300">
    <property type="entry name" value="P-loop containing nucleotide triphosphate hydrolases"/>
    <property type="match status" value="1"/>
</dbReference>
<feature type="domain" description="Glycosyl hydrolase family 36 N-terminal" evidence="7">
    <location>
        <begin position="29"/>
        <end position="283"/>
    </location>
</feature>
<dbReference type="GO" id="GO:0016301">
    <property type="term" value="F:kinase activity"/>
    <property type="evidence" value="ECO:0007669"/>
    <property type="project" value="InterPro"/>
</dbReference>
<evidence type="ECO:0000313" key="9">
    <source>
        <dbReference type="Proteomes" id="UP000245288"/>
    </source>
</evidence>
<evidence type="ECO:0000256" key="1">
    <source>
        <dbReference type="ARBA" id="ARBA00001255"/>
    </source>
</evidence>
<keyword evidence="4" id="KW-0326">Glycosidase</keyword>
<accession>A0A2V1JWU6</accession>
<dbReference type="Pfam" id="PF02065">
    <property type="entry name" value="Melibiase"/>
    <property type="match status" value="1"/>
</dbReference>
<dbReference type="InterPro" id="IPR027417">
    <property type="entry name" value="P-loop_NTPase"/>
</dbReference>
<dbReference type="Gene3D" id="2.60.40.1180">
    <property type="entry name" value="Golgi alpha-mannosidase II"/>
    <property type="match status" value="1"/>
</dbReference>
<dbReference type="FunFam" id="3.20.20.70:FF:000118">
    <property type="entry name" value="Alpha-galactosidase"/>
    <property type="match status" value="1"/>
</dbReference>
<dbReference type="CDD" id="cd14791">
    <property type="entry name" value="GH36"/>
    <property type="match status" value="1"/>
</dbReference>
<dbReference type="GO" id="GO:0004557">
    <property type="term" value="F:alpha-galactosidase activity"/>
    <property type="evidence" value="ECO:0007669"/>
    <property type="project" value="UniProtKB-EC"/>
</dbReference>
<reference evidence="8 9" key="1">
    <citation type="submission" date="2014-09" db="EMBL/GenBank/DDBJ databases">
        <title>Butyrate-producing bacteria isolated from human gut.</title>
        <authorList>
            <person name="Zhang Q."/>
            <person name="Zhao L."/>
        </authorList>
    </citation>
    <scope>NUCLEOTIDE SEQUENCE [LARGE SCALE GENOMIC DNA]</scope>
    <source>
        <strain evidence="8 9">21</strain>
    </source>
</reference>
<dbReference type="AlphaFoldDB" id="A0A2V1JWU6"/>
<dbReference type="PANTHER" id="PTHR43053:SF3">
    <property type="entry name" value="ALPHA-GALACTOSIDASE C-RELATED"/>
    <property type="match status" value="1"/>
</dbReference>
<dbReference type="SUPFAM" id="SSF52540">
    <property type="entry name" value="P-loop containing nucleoside triphosphate hydrolases"/>
    <property type="match status" value="1"/>
</dbReference>
<name>A0A2V1JWU6_EUBRA</name>
<dbReference type="GO" id="GO:0016052">
    <property type="term" value="P:carbohydrate catabolic process"/>
    <property type="evidence" value="ECO:0007669"/>
    <property type="project" value="InterPro"/>
</dbReference>
<evidence type="ECO:0000256" key="4">
    <source>
        <dbReference type="ARBA" id="ARBA00023295"/>
    </source>
</evidence>
<feature type="domain" description="Glycosyl hydrolase family 36 C-terminal" evidence="6">
    <location>
        <begin position="641"/>
        <end position="705"/>
    </location>
</feature>
<evidence type="ECO:0000259" key="5">
    <source>
        <dbReference type="Pfam" id="PF00485"/>
    </source>
</evidence>
<dbReference type="Pfam" id="PF16875">
    <property type="entry name" value="Glyco_hydro_36N"/>
    <property type="match status" value="1"/>
</dbReference>
<dbReference type="Gene3D" id="3.20.20.70">
    <property type="entry name" value="Aldolase class I"/>
    <property type="match status" value="1"/>
</dbReference>
<dbReference type="PRINTS" id="PR00743">
    <property type="entry name" value="GLHYDRLASE36"/>
</dbReference>
<dbReference type="InterPro" id="IPR031705">
    <property type="entry name" value="Glyco_hydro_36_C"/>
</dbReference>
<dbReference type="InterPro" id="IPR017853">
    <property type="entry name" value="GH"/>
</dbReference>
<keyword evidence="9" id="KW-1185">Reference proteome</keyword>
<evidence type="ECO:0000259" key="6">
    <source>
        <dbReference type="Pfam" id="PF16874"/>
    </source>
</evidence>
<gene>
    <name evidence="8" type="ORF">LG34_01105</name>
</gene>
<evidence type="ECO:0000256" key="3">
    <source>
        <dbReference type="ARBA" id="ARBA00022801"/>
    </source>
</evidence>
<feature type="domain" description="Phosphoribulokinase/uridine kinase" evidence="5">
    <location>
        <begin position="741"/>
        <end position="924"/>
    </location>
</feature>
<dbReference type="InterPro" id="IPR013780">
    <property type="entry name" value="Glyco_hydro_b"/>
</dbReference>
<keyword evidence="3" id="KW-0378">Hydrolase</keyword>
<evidence type="ECO:0000256" key="2">
    <source>
        <dbReference type="ARBA" id="ARBA00012755"/>
    </source>
</evidence>
<sequence>MAIIFDANRKIFTIHTKHTTYQMQADAKGYLLHLYYGVRVKGTMDYLLCYADHGFSGNPYAAGMDRTYSLDALPQEYPSLGTGDCRNIALNITSAVGTECCDPIFNSYTITKGKYSLQGLPAVWAADDEAETLEIVLKDDLTQVEIHLLYGVLEDADIITRSVVIKNTGTETITVKKALSACLDFVQGDYDAISFYGRHAMERNLERVPVGHGTYRIGSRRGSSSHQYNPGVILADRTATEEAGNCYGMLFMYSGNFVCEAERDQFNQTRFQMGLGDELFAYPVAAGAEFTTPEVIMTYSDQGFAKLSRQYHNCILNHVCKGRQVHTNRPILINSWEAAYFDFDGDTIVDLAKQAAELGIDMVVMDDGWFGKRNDDNSSLGDWFVNEKKLSGTLGQLIERVNAQGVKFGIWIEPEMVNEDSDLYREHPDWALTIPGRMPIRSRNQLLLDFSRKEVREEILKRICAILDQGNIEYIKWDMNRSMSDVYAGNVPYDYVLGLYDFLEKLTSRYPEILIEGCSGGGGRFDAGMMYYTPQIWCSDNTDAINRTRIQYGTSFFYPTAVVGSHVSAVPNHQTGRITSLNTRGVVAMAGTFGYEMNPALLSSEEKEEIRTQLATYRRHQELIREGDYYRLSDPFKEDVAAWMSVAKDQSQALVSVVRLSAEGNPFGTYVKLKGLDAECFYLEETTGKVYSGMALMQAGILLPMAVIEYEAYQFSFKKMQEAAALYDLLREKIGAEQRKVISIFGGSGSGKTTMAEILQQQFLADGIGCFIVHGDDYPHRIPKCNDQERELIYQKSGETGLNAYLGTPQEIEYDRINQVLAKFHVGDTEIELKKMGREDDEIWYEQTDLTGVQVLLLEWTHGGSEYLNGVDVSVYLDSTPEETKARRIRRGRDENAASAFIQLVLSLEAQKLEQQAKQADLIVGKDGRVYES</sequence>
<dbReference type="InterPro" id="IPR006083">
    <property type="entry name" value="PRK/URK"/>
</dbReference>
<proteinExistence type="predicted"/>
<dbReference type="Gene3D" id="2.70.98.60">
    <property type="entry name" value="alpha-galactosidase from lactobacil brevis"/>
    <property type="match status" value="1"/>
</dbReference>
<dbReference type="EMBL" id="JRFU01000009">
    <property type="protein sequence ID" value="PWE87955.1"/>
    <property type="molecule type" value="Genomic_DNA"/>
</dbReference>
<dbReference type="OrthoDB" id="9758822at2"/>
<dbReference type="Pfam" id="PF00485">
    <property type="entry name" value="PRK"/>
    <property type="match status" value="1"/>
</dbReference>
<protein>
    <recommendedName>
        <fullName evidence="2">alpha-galactosidase</fullName>
        <ecNumber evidence="2">3.2.1.22</ecNumber>
    </recommendedName>
</protein>
<dbReference type="GO" id="GO:0005524">
    <property type="term" value="F:ATP binding"/>
    <property type="evidence" value="ECO:0007669"/>
    <property type="project" value="InterPro"/>
</dbReference>
<dbReference type="InterPro" id="IPR031704">
    <property type="entry name" value="Glyco_hydro_36_N"/>
</dbReference>
<dbReference type="SUPFAM" id="SSF51445">
    <property type="entry name" value="(Trans)glycosidases"/>
    <property type="match status" value="1"/>
</dbReference>
<dbReference type="InterPro" id="IPR002252">
    <property type="entry name" value="Glyco_hydro_36"/>
</dbReference>
<evidence type="ECO:0000259" key="7">
    <source>
        <dbReference type="Pfam" id="PF16875"/>
    </source>
</evidence>
<dbReference type="PANTHER" id="PTHR43053">
    <property type="entry name" value="GLYCOSIDASE FAMILY 31"/>
    <property type="match status" value="1"/>
</dbReference>
<evidence type="ECO:0000313" key="8">
    <source>
        <dbReference type="EMBL" id="PWE87955.1"/>
    </source>
</evidence>
<dbReference type="InterPro" id="IPR000111">
    <property type="entry name" value="Glyco_hydro_27/36_CS"/>
</dbReference>
<dbReference type="EC" id="3.2.1.22" evidence="2"/>
<dbReference type="InterPro" id="IPR013785">
    <property type="entry name" value="Aldolase_TIM"/>
</dbReference>